<name>K1R2V8_MAGGI</name>
<protein>
    <submittedName>
        <fullName evidence="1">Uncharacterized protein</fullName>
    </submittedName>
</protein>
<reference evidence="1" key="1">
    <citation type="journal article" date="2012" name="Nature">
        <title>The oyster genome reveals stress adaptation and complexity of shell formation.</title>
        <authorList>
            <person name="Zhang G."/>
            <person name="Fang X."/>
            <person name="Guo X."/>
            <person name="Li L."/>
            <person name="Luo R."/>
            <person name="Xu F."/>
            <person name="Yang P."/>
            <person name="Zhang L."/>
            <person name="Wang X."/>
            <person name="Qi H."/>
            <person name="Xiong Z."/>
            <person name="Que H."/>
            <person name="Xie Y."/>
            <person name="Holland P.W."/>
            <person name="Paps J."/>
            <person name="Zhu Y."/>
            <person name="Wu F."/>
            <person name="Chen Y."/>
            <person name="Wang J."/>
            <person name="Peng C."/>
            <person name="Meng J."/>
            <person name="Yang L."/>
            <person name="Liu J."/>
            <person name="Wen B."/>
            <person name="Zhang N."/>
            <person name="Huang Z."/>
            <person name="Zhu Q."/>
            <person name="Feng Y."/>
            <person name="Mount A."/>
            <person name="Hedgecock D."/>
            <person name="Xu Z."/>
            <person name="Liu Y."/>
            <person name="Domazet-Loso T."/>
            <person name="Du Y."/>
            <person name="Sun X."/>
            <person name="Zhang S."/>
            <person name="Liu B."/>
            <person name="Cheng P."/>
            <person name="Jiang X."/>
            <person name="Li J."/>
            <person name="Fan D."/>
            <person name="Wang W."/>
            <person name="Fu W."/>
            <person name="Wang T."/>
            <person name="Wang B."/>
            <person name="Zhang J."/>
            <person name="Peng Z."/>
            <person name="Li Y."/>
            <person name="Li N."/>
            <person name="Wang J."/>
            <person name="Chen M."/>
            <person name="He Y."/>
            <person name="Tan F."/>
            <person name="Song X."/>
            <person name="Zheng Q."/>
            <person name="Huang R."/>
            <person name="Yang H."/>
            <person name="Du X."/>
            <person name="Chen L."/>
            <person name="Yang M."/>
            <person name="Gaffney P.M."/>
            <person name="Wang S."/>
            <person name="Luo L."/>
            <person name="She Z."/>
            <person name="Ming Y."/>
            <person name="Huang W."/>
            <person name="Zhang S."/>
            <person name="Huang B."/>
            <person name="Zhang Y."/>
            <person name="Qu T."/>
            <person name="Ni P."/>
            <person name="Miao G."/>
            <person name="Wang J."/>
            <person name="Wang Q."/>
            <person name="Steinberg C.E."/>
            <person name="Wang H."/>
            <person name="Li N."/>
            <person name="Qian L."/>
            <person name="Zhang G."/>
            <person name="Li Y."/>
            <person name="Yang H."/>
            <person name="Liu X."/>
            <person name="Wang J."/>
            <person name="Yin Y."/>
            <person name="Wang J."/>
        </authorList>
    </citation>
    <scope>NUCLEOTIDE SEQUENCE [LARGE SCALE GENOMIC DNA]</scope>
    <source>
        <strain evidence="1">05x7-T-G4-1.051#20</strain>
    </source>
</reference>
<proteinExistence type="predicted"/>
<organism evidence="1">
    <name type="scientific">Magallana gigas</name>
    <name type="common">Pacific oyster</name>
    <name type="synonym">Crassostrea gigas</name>
    <dbReference type="NCBI Taxonomy" id="29159"/>
    <lineage>
        <taxon>Eukaryota</taxon>
        <taxon>Metazoa</taxon>
        <taxon>Spiralia</taxon>
        <taxon>Lophotrochozoa</taxon>
        <taxon>Mollusca</taxon>
        <taxon>Bivalvia</taxon>
        <taxon>Autobranchia</taxon>
        <taxon>Pteriomorphia</taxon>
        <taxon>Ostreida</taxon>
        <taxon>Ostreoidea</taxon>
        <taxon>Ostreidae</taxon>
        <taxon>Magallana</taxon>
    </lineage>
</organism>
<gene>
    <name evidence="1" type="ORF">CGI_10019496</name>
</gene>
<dbReference type="InParanoid" id="K1R2V8"/>
<sequence>MAEFTILLFLFLAVQFICEGPDQETHRKRATLEARVPDGPKLIFHYTIVKILDSFSGEQFIGTNQQKVPKLRLVDKYKHLSTGSLRIGKN</sequence>
<dbReference type="HOGENOM" id="CLU_2442988_0_0_1"/>
<dbReference type="AlphaFoldDB" id="K1R2V8"/>
<accession>K1R2V8</accession>
<evidence type="ECO:0000313" key="1">
    <source>
        <dbReference type="EMBL" id="EKC37879.1"/>
    </source>
</evidence>
<dbReference type="EMBL" id="JH818640">
    <property type="protein sequence ID" value="EKC37879.1"/>
    <property type="molecule type" value="Genomic_DNA"/>
</dbReference>